<feature type="domain" description="Glutamyl/glutaminyl-tRNA synthetase class Ib catalytic" evidence="7">
    <location>
        <begin position="7"/>
        <end position="274"/>
    </location>
</feature>
<dbReference type="Gene3D" id="3.40.50.620">
    <property type="entry name" value="HUPs"/>
    <property type="match status" value="1"/>
</dbReference>
<reference evidence="8" key="2">
    <citation type="submission" date="2015-07" db="EMBL/GenBank/DDBJ databases">
        <title>Plasmids, circular viruses and viroids from rat gut.</title>
        <authorList>
            <person name="Jorgensen T.J."/>
            <person name="Hansen M.A."/>
            <person name="Xu Z."/>
            <person name="Tabak M.A."/>
            <person name="Sorensen S.J."/>
            <person name="Hansen L.H."/>
        </authorList>
    </citation>
    <scope>NUCLEOTIDE SEQUENCE</scope>
    <source>
        <strain evidence="8">RGRH0405</strain>
    </source>
</reference>
<evidence type="ECO:0000256" key="1">
    <source>
        <dbReference type="ARBA" id="ARBA00022598"/>
    </source>
</evidence>
<evidence type="ECO:0000256" key="4">
    <source>
        <dbReference type="ARBA" id="ARBA00022833"/>
    </source>
</evidence>
<evidence type="ECO:0000259" key="7">
    <source>
        <dbReference type="Pfam" id="PF00749"/>
    </source>
</evidence>
<dbReference type="InterPro" id="IPR022380">
    <property type="entry name" value="Glu-Q_tRNA(Asp)_Synthase"/>
</dbReference>
<dbReference type="NCBIfam" id="NF004314">
    <property type="entry name" value="PRK05710.1-3"/>
    <property type="match status" value="1"/>
</dbReference>
<evidence type="ECO:0000256" key="2">
    <source>
        <dbReference type="ARBA" id="ARBA00022723"/>
    </source>
</evidence>
<reference evidence="8" key="1">
    <citation type="submission" date="2015-06" db="EMBL/GenBank/DDBJ databases">
        <authorList>
            <person name="Joergensen T."/>
        </authorList>
    </citation>
    <scope>NUCLEOTIDE SEQUENCE</scope>
    <source>
        <strain evidence="8">RGRH0405</strain>
    </source>
</reference>
<dbReference type="InterPro" id="IPR001412">
    <property type="entry name" value="aa-tRNA-synth_I_CS"/>
</dbReference>
<dbReference type="PANTHER" id="PTHR43311:SF1">
    <property type="entry name" value="GLUTAMYL-Q TRNA(ASP) SYNTHETASE"/>
    <property type="match status" value="1"/>
</dbReference>
<proteinExistence type="inferred from homology"/>
<dbReference type="InterPro" id="IPR000924">
    <property type="entry name" value="Glu/Gln-tRNA-synth"/>
</dbReference>
<dbReference type="AlphaFoldDB" id="A0A0H5PYU0"/>
<keyword evidence="1" id="KW-0436">Ligase</keyword>
<evidence type="ECO:0000256" key="5">
    <source>
        <dbReference type="ARBA" id="ARBA00022840"/>
    </source>
</evidence>
<keyword evidence="4" id="KW-0862">Zinc</keyword>
<keyword evidence="6" id="KW-0030">Aminoacyl-tRNA synthetase</keyword>
<name>A0A0H5PYU0_9ZZZZ</name>
<dbReference type="Pfam" id="PF00749">
    <property type="entry name" value="tRNA-synt_1c"/>
    <property type="match status" value="1"/>
</dbReference>
<dbReference type="InterPro" id="IPR014729">
    <property type="entry name" value="Rossmann-like_a/b/a_fold"/>
</dbReference>
<keyword evidence="5" id="KW-0067">ATP-binding</keyword>
<sequence>MSGAAGRFAPSPTGRMHLGNIFTALLSWLAARSRHAPWILRIEDLDPQRSRTEWAEAIEDDLRWLGLEPDQGGLEDQGPYAPYRQSLRHDLYEAALERLRSLGLTYPCTCTRAELRVASAPHASDGRAIYPGTCRPPGEPPFPGHPISEVPHAERIAVPKGERLWYTDLVFGPQYTDLARECGDFVLRRADGAWAYQLAVTVDDALMGVGEVVRGCDLLLSGCQQAWLHTLFGYVPPRFAHVPLLCAEGGRRLSKRDTSMSMESLRRDWDPARLVGRLAQLAGLNPGGAPCRPADLVDRFAWSRIPRVLSIPVC</sequence>
<keyword evidence="2" id="KW-0479">Metal-binding</keyword>
<organism evidence="8">
    <name type="scientific">uncultured prokaryote</name>
    <dbReference type="NCBI Taxonomy" id="198431"/>
    <lineage>
        <taxon>unclassified sequences</taxon>
        <taxon>environmental samples</taxon>
    </lineage>
</organism>
<dbReference type="GO" id="GO:0043039">
    <property type="term" value="P:tRNA aminoacylation"/>
    <property type="evidence" value="ECO:0007669"/>
    <property type="project" value="InterPro"/>
</dbReference>
<dbReference type="GO" id="GO:0005524">
    <property type="term" value="F:ATP binding"/>
    <property type="evidence" value="ECO:0007669"/>
    <property type="project" value="UniProtKB-KW"/>
</dbReference>
<evidence type="ECO:0000256" key="3">
    <source>
        <dbReference type="ARBA" id="ARBA00022741"/>
    </source>
</evidence>
<evidence type="ECO:0000256" key="6">
    <source>
        <dbReference type="ARBA" id="ARBA00023146"/>
    </source>
</evidence>
<dbReference type="SUPFAM" id="SSF52374">
    <property type="entry name" value="Nucleotidylyl transferase"/>
    <property type="match status" value="1"/>
</dbReference>
<dbReference type="InterPro" id="IPR020058">
    <property type="entry name" value="Glu/Gln-tRNA-synth_Ib_cat-dom"/>
</dbReference>
<protein>
    <recommendedName>
        <fullName evidence="7">Glutamyl/glutaminyl-tRNA synthetase class Ib catalytic domain-containing protein</fullName>
    </recommendedName>
</protein>
<dbReference type="GO" id="GO:0004818">
    <property type="term" value="F:glutamate-tRNA ligase activity"/>
    <property type="evidence" value="ECO:0007669"/>
    <property type="project" value="TreeGrafter"/>
</dbReference>
<dbReference type="PANTHER" id="PTHR43311">
    <property type="entry name" value="GLUTAMATE--TRNA LIGASE"/>
    <property type="match status" value="1"/>
</dbReference>
<dbReference type="InterPro" id="IPR049940">
    <property type="entry name" value="GluQ/Sye"/>
</dbReference>
<dbReference type="EMBL" id="LN853051">
    <property type="protein sequence ID" value="CRY94911.1"/>
    <property type="molecule type" value="Genomic_DNA"/>
</dbReference>
<dbReference type="PRINTS" id="PR00987">
    <property type="entry name" value="TRNASYNTHGLU"/>
</dbReference>
<evidence type="ECO:0000313" key="8">
    <source>
        <dbReference type="EMBL" id="CRY94911.1"/>
    </source>
</evidence>
<dbReference type="HAMAP" id="MF_01428">
    <property type="entry name" value="Glu_Q_tRNA_synth"/>
    <property type="match status" value="1"/>
</dbReference>
<dbReference type="GO" id="GO:0008270">
    <property type="term" value="F:zinc ion binding"/>
    <property type="evidence" value="ECO:0007669"/>
    <property type="project" value="InterPro"/>
</dbReference>
<keyword evidence="3" id="KW-0547">Nucleotide-binding</keyword>
<dbReference type="GO" id="GO:0006400">
    <property type="term" value="P:tRNA modification"/>
    <property type="evidence" value="ECO:0007669"/>
    <property type="project" value="InterPro"/>
</dbReference>
<accession>A0A0H5PYU0</accession>
<dbReference type="PROSITE" id="PS00178">
    <property type="entry name" value="AA_TRNA_LIGASE_I"/>
    <property type="match status" value="1"/>
</dbReference>